<dbReference type="RefSeq" id="WP_172151495.1">
    <property type="nucleotide sequence ID" value="NZ_BAABID010000012.1"/>
</dbReference>
<feature type="transmembrane region" description="Helical" evidence="1">
    <location>
        <begin position="492"/>
        <end position="513"/>
    </location>
</feature>
<feature type="transmembrane region" description="Helical" evidence="1">
    <location>
        <begin position="338"/>
        <end position="356"/>
    </location>
</feature>
<keyword evidence="1" id="KW-1133">Transmembrane helix</keyword>
<feature type="transmembrane region" description="Helical" evidence="1">
    <location>
        <begin position="413"/>
        <end position="440"/>
    </location>
</feature>
<organism evidence="2 3">
    <name type="scientific">Isoptericola chiayiensis</name>
    <dbReference type="NCBI Taxonomy" id="579446"/>
    <lineage>
        <taxon>Bacteria</taxon>
        <taxon>Bacillati</taxon>
        <taxon>Actinomycetota</taxon>
        <taxon>Actinomycetes</taxon>
        <taxon>Micrococcales</taxon>
        <taxon>Promicromonosporaceae</taxon>
        <taxon>Isoptericola</taxon>
    </lineage>
</organism>
<feature type="transmembrane region" description="Helical" evidence="1">
    <location>
        <begin position="240"/>
        <end position="262"/>
    </location>
</feature>
<name>A0ABP8YJB8_9MICO</name>
<accession>A0ABP8YJB8</accession>
<evidence type="ECO:0000313" key="2">
    <source>
        <dbReference type="EMBL" id="GAA4731903.1"/>
    </source>
</evidence>
<reference evidence="3" key="1">
    <citation type="journal article" date="2019" name="Int. J. Syst. Evol. Microbiol.">
        <title>The Global Catalogue of Microorganisms (GCM) 10K type strain sequencing project: providing services to taxonomists for standard genome sequencing and annotation.</title>
        <authorList>
            <consortium name="The Broad Institute Genomics Platform"/>
            <consortium name="The Broad Institute Genome Sequencing Center for Infectious Disease"/>
            <person name="Wu L."/>
            <person name="Ma J."/>
        </authorList>
    </citation>
    <scope>NUCLEOTIDE SEQUENCE [LARGE SCALE GENOMIC DNA]</scope>
    <source>
        <strain evidence="3">JCM 18063</strain>
    </source>
</reference>
<feature type="transmembrane region" description="Helical" evidence="1">
    <location>
        <begin position="313"/>
        <end position="332"/>
    </location>
</feature>
<sequence>MVAHLVRLRLTLLANALRRSVWRTIGLVLAAAYGAAVVTFFVGAAVVGGRTDPVLTGQVVTVVGAAVVLGWWVVPLFAYGLDATLDPLRFVPYGIPHRTLLAGLATTALVSVPAIFTALAALGVALVWTTDPAALAAALLGAVGAVALCLLGARATTTLLAPLLESRRYREVLMVVAIVPLLGLGPFLSWLSGGLDKNGGSVTITSGDGLSAVVGPVAAALAWTPFGAPWALPAAVHDGAWALAAARAGIVVATVALTVLVWSRALARALVSPRGGTTAGRAAGLGWFGRVRATPTGAVVARCATYWLRDPRYSASLALVPLLPAVVVTLLVSSGAGTGLLLAVASLAAYILGFGLSNDVGYDSTAFWLHVASGTPGRADRWGRVVPVLVAGVPLVVVLAVAGAGAAGRWDALPAVLGLTLGVLGAGLGTSSVASARLVYPVPTPGQSAFTTPHGAATATIVAQAAAFGVILVLMLPTLGLGLPAILLPSAALGWVACGVGLGTGAVALLVGVRWGARVYERRLPELLSQVSAFA</sequence>
<evidence type="ECO:0008006" key="4">
    <source>
        <dbReference type="Google" id="ProtNLM"/>
    </source>
</evidence>
<feature type="transmembrane region" description="Helical" evidence="1">
    <location>
        <begin position="133"/>
        <end position="151"/>
    </location>
</feature>
<keyword evidence="1" id="KW-0472">Membrane</keyword>
<dbReference type="Proteomes" id="UP001500956">
    <property type="component" value="Unassembled WGS sequence"/>
</dbReference>
<proteinExistence type="predicted"/>
<feature type="transmembrane region" description="Helical" evidence="1">
    <location>
        <begin position="59"/>
        <end position="79"/>
    </location>
</feature>
<keyword evidence="3" id="KW-1185">Reference proteome</keyword>
<gene>
    <name evidence="2" type="ORF">GCM10023216_25000</name>
</gene>
<evidence type="ECO:0000313" key="3">
    <source>
        <dbReference type="Proteomes" id="UP001500956"/>
    </source>
</evidence>
<feature type="transmembrane region" description="Helical" evidence="1">
    <location>
        <begin position="172"/>
        <end position="191"/>
    </location>
</feature>
<comment type="caution">
    <text evidence="2">The sequence shown here is derived from an EMBL/GenBank/DDBJ whole genome shotgun (WGS) entry which is preliminary data.</text>
</comment>
<feature type="transmembrane region" description="Helical" evidence="1">
    <location>
        <begin position="385"/>
        <end position="407"/>
    </location>
</feature>
<dbReference type="EMBL" id="BAABID010000012">
    <property type="protein sequence ID" value="GAA4731903.1"/>
    <property type="molecule type" value="Genomic_DNA"/>
</dbReference>
<protein>
    <recommendedName>
        <fullName evidence="4">ABC-2 type transport system permease protein</fullName>
    </recommendedName>
</protein>
<keyword evidence="1" id="KW-0812">Transmembrane</keyword>
<evidence type="ECO:0000256" key="1">
    <source>
        <dbReference type="SAM" id="Phobius"/>
    </source>
</evidence>
<feature type="transmembrane region" description="Helical" evidence="1">
    <location>
        <begin position="461"/>
        <end position="486"/>
    </location>
</feature>
<feature type="transmembrane region" description="Helical" evidence="1">
    <location>
        <begin position="100"/>
        <end position="127"/>
    </location>
</feature>
<feature type="transmembrane region" description="Helical" evidence="1">
    <location>
        <begin position="21"/>
        <end position="47"/>
    </location>
</feature>